<keyword evidence="5" id="KW-0963">Cytoplasm</keyword>
<keyword evidence="12" id="KW-0966">Cell projection</keyword>
<keyword evidence="8" id="KW-0276">Fatty acid metabolism</keyword>
<keyword evidence="7" id="KW-0378">Hydrolase</keyword>
<comment type="catalytic activity">
    <reaction evidence="14">
        <text>(9Z)-octadecenoyl-CoA + H2O = (9Z)-octadecenoate + CoA + H(+)</text>
        <dbReference type="Rhea" id="RHEA:40139"/>
        <dbReference type="ChEBI" id="CHEBI:15377"/>
        <dbReference type="ChEBI" id="CHEBI:15378"/>
        <dbReference type="ChEBI" id="CHEBI:30823"/>
        <dbReference type="ChEBI" id="CHEBI:57287"/>
        <dbReference type="ChEBI" id="CHEBI:57387"/>
    </reaction>
    <physiologicalReaction direction="left-to-right" evidence="14">
        <dbReference type="Rhea" id="RHEA:40140"/>
    </physiologicalReaction>
</comment>
<keyword evidence="6" id="KW-0053">Apoptosis</keyword>
<evidence type="ECO:0000313" key="26">
    <source>
        <dbReference type="EMBL" id="MCX2939206.1"/>
    </source>
</evidence>
<comment type="catalytic activity">
    <reaction evidence="23">
        <text>tetradecanoyl-CoA + H2O = tetradecanoate + CoA + H(+)</text>
        <dbReference type="Rhea" id="RHEA:40119"/>
        <dbReference type="ChEBI" id="CHEBI:15377"/>
        <dbReference type="ChEBI" id="CHEBI:15378"/>
        <dbReference type="ChEBI" id="CHEBI:30807"/>
        <dbReference type="ChEBI" id="CHEBI:57287"/>
        <dbReference type="ChEBI" id="CHEBI:57385"/>
    </reaction>
    <physiologicalReaction direction="left-to-right" evidence="23">
        <dbReference type="Rhea" id="RHEA:40120"/>
    </physiologicalReaction>
</comment>
<keyword evidence="4" id="KW-1003">Cell membrane</keyword>
<evidence type="ECO:0000256" key="13">
    <source>
        <dbReference type="ARBA" id="ARBA00035852"/>
    </source>
</evidence>
<evidence type="ECO:0000256" key="7">
    <source>
        <dbReference type="ARBA" id="ARBA00022801"/>
    </source>
</evidence>
<comment type="catalytic activity">
    <reaction evidence="22">
        <text>dodecanoyl-CoA + H2O = dodecanoate + CoA + H(+)</text>
        <dbReference type="Rhea" id="RHEA:30135"/>
        <dbReference type="ChEBI" id="CHEBI:15377"/>
        <dbReference type="ChEBI" id="CHEBI:15378"/>
        <dbReference type="ChEBI" id="CHEBI:18262"/>
        <dbReference type="ChEBI" id="CHEBI:57287"/>
        <dbReference type="ChEBI" id="CHEBI:57375"/>
    </reaction>
    <physiologicalReaction direction="left-to-right" evidence="22">
        <dbReference type="Rhea" id="RHEA:30136"/>
    </physiologicalReaction>
</comment>
<gene>
    <name evidence="26" type="ORF">ORI27_21135</name>
</gene>
<feature type="region of interest" description="Disordered" evidence="24">
    <location>
        <begin position="1"/>
        <end position="21"/>
    </location>
</feature>
<evidence type="ECO:0000313" key="27">
    <source>
        <dbReference type="Proteomes" id="UP001300745"/>
    </source>
</evidence>
<evidence type="ECO:0000256" key="14">
    <source>
        <dbReference type="ARBA" id="ARBA00037002"/>
    </source>
</evidence>
<dbReference type="EC" id="3.1.2.2" evidence="16"/>
<dbReference type="PANTHER" id="PTHR12418:SF19">
    <property type="entry name" value="ACYL-COENZYME A THIOESTERASE THEM4"/>
    <property type="match status" value="1"/>
</dbReference>
<evidence type="ECO:0000256" key="10">
    <source>
        <dbReference type="ARBA" id="ARBA00023098"/>
    </source>
</evidence>
<proteinExistence type="inferred from homology"/>
<dbReference type="Gene3D" id="3.10.129.10">
    <property type="entry name" value="Hotdog Thioesterase"/>
    <property type="match status" value="1"/>
</dbReference>
<protein>
    <recommendedName>
        <fullName evidence="17">Acyl-coenzyme A thioesterase THEM4</fullName>
        <ecNumber evidence="16">3.1.2.2</ecNumber>
    </recommendedName>
    <alternativeName>
        <fullName evidence="18">Thioesterase superfamily member 4</fullName>
    </alternativeName>
</protein>
<evidence type="ECO:0000256" key="15">
    <source>
        <dbReference type="ARBA" id="ARBA00038456"/>
    </source>
</evidence>
<comment type="caution">
    <text evidence="26">The sequence shown here is derived from an EMBL/GenBank/DDBJ whole genome shotgun (WGS) entry which is preliminary data.</text>
</comment>
<dbReference type="InterPro" id="IPR006683">
    <property type="entry name" value="Thioestr_dom"/>
</dbReference>
<comment type="subcellular location">
    <subcellularLocation>
        <location evidence="3">Cell projection</location>
        <location evidence="3">Ruffle membrane</location>
    </subcellularLocation>
    <subcellularLocation>
        <location evidence="2">Cytoplasm</location>
    </subcellularLocation>
    <subcellularLocation>
        <location evidence="1">Membrane</location>
        <topology evidence="1">Peripheral membrane protein</topology>
    </subcellularLocation>
</comment>
<evidence type="ECO:0000259" key="25">
    <source>
        <dbReference type="Pfam" id="PF03061"/>
    </source>
</evidence>
<evidence type="ECO:0000256" key="3">
    <source>
        <dbReference type="ARBA" id="ARBA00004632"/>
    </source>
</evidence>
<evidence type="ECO:0000256" key="20">
    <source>
        <dbReference type="ARBA" id="ARBA00047734"/>
    </source>
</evidence>
<evidence type="ECO:0000256" key="1">
    <source>
        <dbReference type="ARBA" id="ARBA00004170"/>
    </source>
</evidence>
<dbReference type="RefSeq" id="WP_265998940.1">
    <property type="nucleotide sequence ID" value="NZ_JAPJDN010000021.1"/>
</dbReference>
<keyword evidence="11" id="KW-0472">Membrane</keyword>
<keyword evidence="27" id="KW-1185">Reference proteome</keyword>
<accession>A0ABT3SI78</accession>
<evidence type="ECO:0000256" key="16">
    <source>
        <dbReference type="ARBA" id="ARBA00038848"/>
    </source>
</evidence>
<evidence type="ECO:0000256" key="9">
    <source>
        <dbReference type="ARBA" id="ARBA00022946"/>
    </source>
</evidence>
<dbReference type="InterPro" id="IPR029069">
    <property type="entry name" value="HotDog_dom_sf"/>
</dbReference>
<evidence type="ECO:0000256" key="23">
    <source>
        <dbReference type="ARBA" id="ARBA00048180"/>
    </source>
</evidence>
<dbReference type="CDD" id="cd03443">
    <property type="entry name" value="PaaI_thioesterase"/>
    <property type="match status" value="1"/>
</dbReference>
<dbReference type="PANTHER" id="PTHR12418">
    <property type="entry name" value="ACYL-COENZYME A THIOESTERASE THEM4"/>
    <property type="match status" value="1"/>
</dbReference>
<comment type="similarity">
    <text evidence="15">Belongs to the THEM4/THEM5 thioesterase family.</text>
</comment>
<evidence type="ECO:0000256" key="22">
    <source>
        <dbReference type="ARBA" id="ARBA00048074"/>
    </source>
</evidence>
<evidence type="ECO:0000256" key="12">
    <source>
        <dbReference type="ARBA" id="ARBA00023273"/>
    </source>
</evidence>
<keyword evidence="9" id="KW-0809">Transit peptide</keyword>
<evidence type="ECO:0000256" key="24">
    <source>
        <dbReference type="SAM" id="MobiDB-lite"/>
    </source>
</evidence>
<dbReference type="EMBL" id="JAPJDO010000021">
    <property type="protein sequence ID" value="MCX2939206.1"/>
    <property type="molecule type" value="Genomic_DNA"/>
</dbReference>
<reference evidence="26 27" key="1">
    <citation type="submission" date="2022-11" db="EMBL/GenBank/DDBJ databases">
        <title>Mycobacterium sp. nov.</title>
        <authorList>
            <person name="Papic B."/>
            <person name="Spicic S."/>
            <person name="Duvnjak S."/>
        </authorList>
    </citation>
    <scope>NUCLEOTIDE SEQUENCE [LARGE SCALE GENOMIC DNA]</scope>
    <source>
        <strain evidence="26 27">CVI_P4</strain>
    </source>
</reference>
<dbReference type="Pfam" id="PF03061">
    <property type="entry name" value="4HBT"/>
    <property type="match status" value="1"/>
</dbReference>
<evidence type="ECO:0000256" key="21">
    <source>
        <dbReference type="ARBA" id="ARBA00047969"/>
    </source>
</evidence>
<comment type="catalytic activity">
    <reaction evidence="19">
        <text>octanoyl-CoA + H2O = octanoate + CoA + H(+)</text>
        <dbReference type="Rhea" id="RHEA:30143"/>
        <dbReference type="ChEBI" id="CHEBI:15377"/>
        <dbReference type="ChEBI" id="CHEBI:15378"/>
        <dbReference type="ChEBI" id="CHEBI:25646"/>
        <dbReference type="ChEBI" id="CHEBI:57287"/>
        <dbReference type="ChEBI" id="CHEBI:57386"/>
    </reaction>
    <physiologicalReaction direction="left-to-right" evidence="19">
        <dbReference type="Rhea" id="RHEA:30144"/>
    </physiologicalReaction>
</comment>
<comment type="catalytic activity">
    <reaction evidence="21">
        <text>decanoyl-CoA + H2O = decanoate + CoA + H(+)</text>
        <dbReference type="Rhea" id="RHEA:40059"/>
        <dbReference type="ChEBI" id="CHEBI:15377"/>
        <dbReference type="ChEBI" id="CHEBI:15378"/>
        <dbReference type="ChEBI" id="CHEBI:27689"/>
        <dbReference type="ChEBI" id="CHEBI:57287"/>
        <dbReference type="ChEBI" id="CHEBI:61430"/>
    </reaction>
    <physiologicalReaction direction="left-to-right" evidence="21">
        <dbReference type="Rhea" id="RHEA:40060"/>
    </physiologicalReaction>
</comment>
<evidence type="ECO:0000256" key="6">
    <source>
        <dbReference type="ARBA" id="ARBA00022703"/>
    </source>
</evidence>
<evidence type="ECO:0000256" key="18">
    <source>
        <dbReference type="ARBA" id="ARBA00043210"/>
    </source>
</evidence>
<dbReference type="InterPro" id="IPR052365">
    <property type="entry name" value="THEM4/THEM5_acyl-CoA_thioest"/>
</dbReference>
<evidence type="ECO:0000256" key="19">
    <source>
        <dbReference type="ARBA" id="ARBA00047588"/>
    </source>
</evidence>
<dbReference type="SUPFAM" id="SSF54637">
    <property type="entry name" value="Thioesterase/thiol ester dehydrase-isomerase"/>
    <property type="match status" value="1"/>
</dbReference>
<evidence type="ECO:0000256" key="8">
    <source>
        <dbReference type="ARBA" id="ARBA00022832"/>
    </source>
</evidence>
<name>A0ABT3SI78_9MYCO</name>
<feature type="domain" description="Thioesterase" evidence="25">
    <location>
        <begin position="134"/>
        <end position="207"/>
    </location>
</feature>
<evidence type="ECO:0000256" key="4">
    <source>
        <dbReference type="ARBA" id="ARBA00022475"/>
    </source>
</evidence>
<comment type="catalytic activity">
    <reaction evidence="20">
        <text>hexadecanoyl-CoA + H2O = hexadecanoate + CoA + H(+)</text>
        <dbReference type="Rhea" id="RHEA:16645"/>
        <dbReference type="ChEBI" id="CHEBI:7896"/>
        <dbReference type="ChEBI" id="CHEBI:15377"/>
        <dbReference type="ChEBI" id="CHEBI:15378"/>
        <dbReference type="ChEBI" id="CHEBI:57287"/>
        <dbReference type="ChEBI" id="CHEBI:57379"/>
        <dbReference type="EC" id="3.1.2.2"/>
    </reaction>
    <physiologicalReaction direction="left-to-right" evidence="20">
        <dbReference type="Rhea" id="RHEA:16646"/>
    </physiologicalReaction>
</comment>
<sequence length="221" mass="23919">MSDERSREEPTSRAEFELDPDYYKHGGFPKFEPARPGPGFGRFLAAMRRAQDLAVSANPDPDTWTAAADRVEELVALLAPSEAAEGVGPANRVPSLPGAGSLLMPPYHVSKFDAEAVELTVSFGRFHVGGNYAVHGGVLPLLFDSVFGMVIHATGRPISRTAFLHVDYRNVTPINTELTARGWLREAEGRKAFVNAELIDPEGTVCAEAHGLMVRLLPGQP</sequence>
<organism evidence="26 27">
    <name type="scientific">Mycobacterium pinniadriaticum</name>
    <dbReference type="NCBI Taxonomy" id="2994102"/>
    <lineage>
        <taxon>Bacteria</taxon>
        <taxon>Bacillati</taxon>
        <taxon>Actinomycetota</taxon>
        <taxon>Actinomycetes</taxon>
        <taxon>Mycobacteriales</taxon>
        <taxon>Mycobacteriaceae</taxon>
        <taxon>Mycobacterium</taxon>
    </lineage>
</organism>
<evidence type="ECO:0000256" key="2">
    <source>
        <dbReference type="ARBA" id="ARBA00004496"/>
    </source>
</evidence>
<dbReference type="Proteomes" id="UP001300745">
    <property type="component" value="Unassembled WGS sequence"/>
</dbReference>
<comment type="catalytic activity">
    <reaction evidence="13">
        <text>(5Z,8Z,11Z,14Z)-eicosatetraenoyl-CoA + H2O = (5Z,8Z,11Z,14Z)-eicosatetraenoate + CoA + H(+)</text>
        <dbReference type="Rhea" id="RHEA:40151"/>
        <dbReference type="ChEBI" id="CHEBI:15377"/>
        <dbReference type="ChEBI" id="CHEBI:15378"/>
        <dbReference type="ChEBI" id="CHEBI:32395"/>
        <dbReference type="ChEBI" id="CHEBI:57287"/>
        <dbReference type="ChEBI" id="CHEBI:57368"/>
    </reaction>
    <physiologicalReaction direction="left-to-right" evidence="13">
        <dbReference type="Rhea" id="RHEA:40152"/>
    </physiologicalReaction>
</comment>
<evidence type="ECO:0000256" key="17">
    <source>
        <dbReference type="ARBA" id="ARBA00040123"/>
    </source>
</evidence>
<evidence type="ECO:0000256" key="5">
    <source>
        <dbReference type="ARBA" id="ARBA00022490"/>
    </source>
</evidence>
<evidence type="ECO:0000256" key="11">
    <source>
        <dbReference type="ARBA" id="ARBA00023136"/>
    </source>
</evidence>
<keyword evidence="10" id="KW-0443">Lipid metabolism</keyword>